<feature type="compositionally biased region" description="Polar residues" evidence="1">
    <location>
        <begin position="218"/>
        <end position="232"/>
    </location>
</feature>
<gene>
    <name evidence="2" type="ORF">XD72_1654</name>
</gene>
<accession>A0A101FTC1</accession>
<feature type="compositionally biased region" description="Polar residues" evidence="1">
    <location>
        <begin position="92"/>
        <end position="104"/>
    </location>
</feature>
<feature type="compositionally biased region" description="Polar residues" evidence="1">
    <location>
        <begin position="179"/>
        <end position="199"/>
    </location>
</feature>
<organism evidence="2 3">
    <name type="scientific">Methanothrix harundinacea</name>
    <dbReference type="NCBI Taxonomy" id="301375"/>
    <lineage>
        <taxon>Archaea</taxon>
        <taxon>Methanobacteriati</taxon>
        <taxon>Methanobacteriota</taxon>
        <taxon>Stenosarchaea group</taxon>
        <taxon>Methanomicrobia</taxon>
        <taxon>Methanotrichales</taxon>
        <taxon>Methanotrichaceae</taxon>
        <taxon>Methanothrix</taxon>
    </lineage>
</organism>
<proteinExistence type="predicted"/>
<dbReference type="AlphaFoldDB" id="A0A101FTC1"/>
<reference evidence="2 3" key="1">
    <citation type="journal article" date="2015" name="MBio">
        <title>Genome-Resolved Metagenomic Analysis Reveals Roles for Candidate Phyla and Other Microbial Community Members in Biogeochemical Transformations in Oil Reservoirs.</title>
        <authorList>
            <person name="Hu P."/>
            <person name="Tom L."/>
            <person name="Singh A."/>
            <person name="Thomas B.C."/>
            <person name="Baker B.J."/>
            <person name="Piceno Y.M."/>
            <person name="Andersen G.L."/>
            <person name="Banfield J.F."/>
        </authorList>
    </citation>
    <scope>NUCLEOTIDE SEQUENCE [LARGE SCALE GENOMIC DNA]</scope>
    <source>
        <strain evidence="2">57_489</strain>
    </source>
</reference>
<dbReference type="EMBL" id="LGFT01000039">
    <property type="protein sequence ID" value="KUK43967.1"/>
    <property type="molecule type" value="Genomic_DNA"/>
</dbReference>
<dbReference type="Proteomes" id="UP000057043">
    <property type="component" value="Unassembled WGS sequence"/>
</dbReference>
<evidence type="ECO:0000313" key="3">
    <source>
        <dbReference type="Proteomes" id="UP000057043"/>
    </source>
</evidence>
<sequence>MKEKMATGLVLAFAAVISLAAISAAQLGDPWTGPYSTPDYESWTSPWEDYSWQYQWPSKWDTPYNPMTEPVPEPSGMSSEGSHPTAGPGGSQPLSTPSASTGSPITYLDDGASLSESEVRGLPGGSSLTTPGGGSGTPLTSSESPGALSIYSGGAQDRFGGYSSGTQDRLSGLMRDTPTGANSGNIGDTGILATTTPGSVQMHEGGTRSRSGEAAQDGATQYGSTSGDQRRI</sequence>
<feature type="compositionally biased region" description="Low complexity" evidence="1">
    <location>
        <begin position="137"/>
        <end position="146"/>
    </location>
</feature>
<comment type="caution">
    <text evidence="2">The sequence shown here is derived from an EMBL/GenBank/DDBJ whole genome shotgun (WGS) entry which is preliminary data.</text>
</comment>
<name>A0A101FTC1_9EURY</name>
<protein>
    <submittedName>
        <fullName evidence="2">Uncharacterized protein</fullName>
    </submittedName>
</protein>
<dbReference type="PATRIC" id="fig|301375.7.peg.1806"/>
<feature type="region of interest" description="Disordered" evidence="1">
    <location>
        <begin position="65"/>
        <end position="232"/>
    </location>
</feature>
<evidence type="ECO:0000313" key="2">
    <source>
        <dbReference type="EMBL" id="KUK43967.1"/>
    </source>
</evidence>
<evidence type="ECO:0000256" key="1">
    <source>
        <dbReference type="SAM" id="MobiDB-lite"/>
    </source>
</evidence>